<keyword evidence="4" id="KW-1185">Reference proteome</keyword>
<dbReference type="InterPro" id="IPR049577">
    <property type="entry name" value="GMPP_N"/>
</dbReference>
<keyword evidence="3" id="KW-0808">Transferase</keyword>
<dbReference type="Gene3D" id="3.90.550.10">
    <property type="entry name" value="Spore Coat Polysaccharide Biosynthesis Protein SpsA, Chain A"/>
    <property type="match status" value="1"/>
</dbReference>
<dbReference type="EMBL" id="JAILXK010000001">
    <property type="protein sequence ID" value="MBY4636975.1"/>
    <property type="molecule type" value="Genomic_DNA"/>
</dbReference>
<dbReference type="GO" id="GO:0016740">
    <property type="term" value="F:transferase activity"/>
    <property type="evidence" value="ECO:0007669"/>
    <property type="project" value="UniProtKB-KW"/>
</dbReference>
<evidence type="ECO:0000313" key="3">
    <source>
        <dbReference type="EMBL" id="MBY4636975.1"/>
    </source>
</evidence>
<name>A0ABS7MD90_9SPHN</name>
<dbReference type="InterPro" id="IPR054566">
    <property type="entry name" value="ManC/GMP-like_b-helix"/>
</dbReference>
<evidence type="ECO:0000259" key="2">
    <source>
        <dbReference type="Pfam" id="PF22640"/>
    </source>
</evidence>
<evidence type="ECO:0000259" key="1">
    <source>
        <dbReference type="Pfam" id="PF00483"/>
    </source>
</evidence>
<proteinExistence type="predicted"/>
<organism evidence="3 4">
    <name type="scientific">Sphingopyxis jiangsuensis</name>
    <dbReference type="NCBI Taxonomy" id="2871171"/>
    <lineage>
        <taxon>Bacteria</taxon>
        <taxon>Pseudomonadati</taxon>
        <taxon>Pseudomonadota</taxon>
        <taxon>Alphaproteobacteria</taxon>
        <taxon>Sphingomonadales</taxon>
        <taxon>Sphingomonadaceae</taxon>
        <taxon>Sphingopyxis</taxon>
    </lineage>
</organism>
<dbReference type="Proteomes" id="UP001166571">
    <property type="component" value="Unassembled WGS sequence"/>
</dbReference>
<feature type="domain" description="MannoseP isomerase/GMP-like beta-helix" evidence="2">
    <location>
        <begin position="296"/>
        <end position="339"/>
    </location>
</feature>
<dbReference type="SUPFAM" id="SSF53448">
    <property type="entry name" value="Nucleotide-diphospho-sugar transferases"/>
    <property type="match status" value="1"/>
</dbReference>
<accession>A0ABS7MD90</accession>
<dbReference type="InterPro" id="IPR051161">
    <property type="entry name" value="Mannose-6P_isomerase_type2"/>
</dbReference>
<dbReference type="Pfam" id="PF00483">
    <property type="entry name" value="NTP_transferase"/>
    <property type="match status" value="1"/>
</dbReference>
<dbReference type="InterPro" id="IPR029044">
    <property type="entry name" value="Nucleotide-diphossugar_trans"/>
</dbReference>
<protein>
    <submittedName>
        <fullName evidence="3">NTP transferase domain-containing protein</fullName>
    </submittedName>
</protein>
<evidence type="ECO:0000313" key="4">
    <source>
        <dbReference type="Proteomes" id="UP001166571"/>
    </source>
</evidence>
<feature type="domain" description="Nucleotidyl transferase" evidence="1">
    <location>
        <begin position="7"/>
        <end position="277"/>
    </location>
</feature>
<reference evidence="3" key="1">
    <citation type="submission" date="2021-08" db="EMBL/GenBank/DDBJ databases">
        <title>Sphingopyxis panaciterrulae sp. nov., isolated from the surface water of the Yellow Sea.</title>
        <authorList>
            <person name="Gao Z."/>
            <person name="Zhang D."/>
            <person name="Zhang A."/>
        </authorList>
    </citation>
    <scope>NUCLEOTIDE SEQUENCE</scope>
    <source>
        <strain evidence="3">XHP0097</strain>
    </source>
</reference>
<dbReference type="PANTHER" id="PTHR46390:SF1">
    <property type="entry name" value="MANNOSE-1-PHOSPHATE GUANYLYLTRANSFERASE"/>
    <property type="match status" value="1"/>
</dbReference>
<dbReference type="SUPFAM" id="SSF159283">
    <property type="entry name" value="Guanosine diphospho-D-mannose pyrophosphorylase/mannose-6-phosphate isomerase linker domain"/>
    <property type="match status" value="1"/>
</dbReference>
<dbReference type="CDD" id="cd02509">
    <property type="entry name" value="GDP-M1P_Guanylyltransferase"/>
    <property type="match status" value="1"/>
</dbReference>
<gene>
    <name evidence="3" type="ORF">K5P26_07470</name>
</gene>
<sequence>MTAMIQPVILCGGAGTRLWPASRGERAKQFLPLAGPDSLFRQTLARTPAGQHFLPPVILCGAAHVALVREQLDGREARLLVEPVARNTAGAIALAAAGADAGDLLLVMPSDHLIADVPAFHAAIARASLLAQQGWLVTFGIAPDRPETGYGYIASGAPLDGEGFAVDRFVEKPPLDAAEQMLATGGFSWNAGIFLFRADAMRDALLTHCRPIFDAAVEALAAGMHDGDALYADEIAFARAPSDSIDYAVMEKHDRVAVVPVAMGWSDLGSWQAVHALAPDRDGKGNVADGDAFFHDSSGNLVRADGKRVSVVGMEDVAVIVDGDDILVLPLARAQDVREAAKARDRSPVSGN</sequence>
<dbReference type="InterPro" id="IPR005835">
    <property type="entry name" value="NTP_transferase_dom"/>
</dbReference>
<comment type="caution">
    <text evidence="3">The sequence shown here is derived from an EMBL/GenBank/DDBJ whole genome shotgun (WGS) entry which is preliminary data.</text>
</comment>
<dbReference type="Pfam" id="PF22640">
    <property type="entry name" value="ManC_GMP_beta-helix"/>
    <property type="match status" value="1"/>
</dbReference>
<dbReference type="PANTHER" id="PTHR46390">
    <property type="entry name" value="MANNOSE-1-PHOSPHATE GUANYLYLTRANSFERASE"/>
    <property type="match status" value="1"/>
</dbReference>